<organism evidence="2">
    <name type="scientific">human gut metagenome</name>
    <dbReference type="NCBI Taxonomy" id="408170"/>
    <lineage>
        <taxon>unclassified sequences</taxon>
        <taxon>metagenomes</taxon>
        <taxon>organismal metagenomes</taxon>
    </lineage>
</organism>
<dbReference type="Gene3D" id="4.10.520.10">
    <property type="entry name" value="IHF-like DNA-binding proteins"/>
    <property type="match status" value="1"/>
</dbReference>
<keyword evidence="1 2" id="KW-0238">DNA-binding</keyword>
<dbReference type="PANTHER" id="PTHR33175">
    <property type="entry name" value="DNA-BINDING PROTEIN HU"/>
    <property type="match status" value="1"/>
</dbReference>
<dbReference type="CDD" id="cd13836">
    <property type="entry name" value="IHF_B"/>
    <property type="match status" value="1"/>
</dbReference>
<accession>K1TPN8</accession>
<sequence length="104" mass="11656">FIITFINSYMTKSELVKQISYSTGIDYATALTVVEAFMSEVKSSLANQEPVFLRGFGSFILKHRAEKTARNISRNTIVIVPEHDIPAFKPAKEFVASISKLKNI</sequence>
<dbReference type="PANTHER" id="PTHR33175:SF3">
    <property type="entry name" value="DNA-BINDING PROTEIN HU-BETA"/>
    <property type="match status" value="1"/>
</dbReference>
<dbReference type="GO" id="GO:0030527">
    <property type="term" value="F:structural constituent of chromatin"/>
    <property type="evidence" value="ECO:0007669"/>
    <property type="project" value="InterPro"/>
</dbReference>
<dbReference type="GO" id="GO:0005829">
    <property type="term" value="C:cytosol"/>
    <property type="evidence" value="ECO:0007669"/>
    <property type="project" value="TreeGrafter"/>
</dbReference>
<comment type="caution">
    <text evidence="2">The sequence shown here is derived from an EMBL/GenBank/DDBJ whole genome shotgun (WGS) entry which is preliminary data.</text>
</comment>
<name>K1TPN8_9ZZZZ</name>
<dbReference type="Pfam" id="PF00216">
    <property type="entry name" value="Bac_DNA_binding"/>
    <property type="match status" value="1"/>
</dbReference>
<proteinExistence type="predicted"/>
<evidence type="ECO:0000313" key="2">
    <source>
        <dbReference type="EMBL" id="EKC71673.1"/>
    </source>
</evidence>
<dbReference type="GO" id="GO:0003677">
    <property type="term" value="F:DNA binding"/>
    <property type="evidence" value="ECO:0007669"/>
    <property type="project" value="UniProtKB-KW"/>
</dbReference>
<evidence type="ECO:0000256" key="1">
    <source>
        <dbReference type="ARBA" id="ARBA00023125"/>
    </source>
</evidence>
<dbReference type="AlphaFoldDB" id="K1TPN8"/>
<dbReference type="InterPro" id="IPR010992">
    <property type="entry name" value="IHF-like_DNA-bd_dom_sf"/>
</dbReference>
<dbReference type="InterPro" id="IPR000119">
    <property type="entry name" value="Hist_DNA-bd"/>
</dbReference>
<reference evidence="2" key="1">
    <citation type="journal article" date="2013" name="Environ. Microbiol.">
        <title>Microbiota from the distal guts of lean and obese adolescents exhibit partial functional redundancy besides clear differences in community structure.</title>
        <authorList>
            <person name="Ferrer M."/>
            <person name="Ruiz A."/>
            <person name="Lanza F."/>
            <person name="Haange S.B."/>
            <person name="Oberbach A."/>
            <person name="Till H."/>
            <person name="Bargiela R."/>
            <person name="Campoy C."/>
            <person name="Segura M.T."/>
            <person name="Richter M."/>
            <person name="von Bergen M."/>
            <person name="Seifert J."/>
            <person name="Suarez A."/>
        </authorList>
    </citation>
    <scope>NUCLEOTIDE SEQUENCE</scope>
</reference>
<dbReference type="EMBL" id="AJWZ01002178">
    <property type="protein sequence ID" value="EKC71673.1"/>
    <property type="molecule type" value="Genomic_DNA"/>
</dbReference>
<dbReference type="SMART" id="SM00411">
    <property type="entry name" value="BHL"/>
    <property type="match status" value="1"/>
</dbReference>
<dbReference type="SUPFAM" id="SSF47729">
    <property type="entry name" value="IHF-like DNA-binding proteins"/>
    <property type="match status" value="1"/>
</dbReference>
<protein>
    <submittedName>
        <fullName evidence="2">DNA-binding protein HU</fullName>
    </submittedName>
</protein>
<feature type="non-terminal residue" evidence="2">
    <location>
        <position position="1"/>
    </location>
</feature>
<gene>
    <name evidence="2" type="ORF">OBE_03275</name>
</gene>